<keyword evidence="2" id="KW-0663">Pyridoxal phosphate</keyword>
<comment type="cofactor">
    <cofactor evidence="1">
        <name>pyridoxal 5'-phosphate</name>
        <dbReference type="ChEBI" id="CHEBI:597326"/>
    </cofactor>
</comment>
<dbReference type="GO" id="GO:1901605">
    <property type="term" value="P:alpha-amino acid metabolic process"/>
    <property type="evidence" value="ECO:0007669"/>
    <property type="project" value="UniProtKB-ARBA"/>
</dbReference>
<keyword evidence="5" id="KW-1185">Reference proteome</keyword>
<comment type="caution">
    <text evidence="4">The sequence shown here is derived from an EMBL/GenBank/DDBJ whole genome shotgun (WGS) entry which is preliminary data.</text>
</comment>
<dbReference type="PANTHER" id="PTHR10314">
    <property type="entry name" value="CYSTATHIONINE BETA-SYNTHASE"/>
    <property type="match status" value="1"/>
</dbReference>
<dbReference type="InterPro" id="IPR050214">
    <property type="entry name" value="Cys_Synth/Cystath_Beta-Synth"/>
</dbReference>
<protein>
    <submittedName>
        <fullName evidence="4">Pyridoxal-5'-phosphate-dependent protein beta subunit</fullName>
    </submittedName>
</protein>
<dbReference type="EMBL" id="AGRW01000050">
    <property type="protein sequence ID" value="EIC01393.1"/>
    <property type="molecule type" value="Genomic_DNA"/>
</dbReference>
<reference evidence="4 5" key="1">
    <citation type="submission" date="2011-09" db="EMBL/GenBank/DDBJ databases">
        <title>The draft genome of Treponema saccharophilum DSM 2985.</title>
        <authorList>
            <consortium name="US DOE Joint Genome Institute (JGI-PGF)"/>
            <person name="Lucas S."/>
            <person name="Copeland A."/>
            <person name="Lapidus A."/>
            <person name="Glavina del Rio T."/>
            <person name="Dalin E."/>
            <person name="Tice H."/>
            <person name="Bruce D."/>
            <person name="Goodwin L."/>
            <person name="Pitluck S."/>
            <person name="Peters L."/>
            <person name="Kyrpides N."/>
            <person name="Mavromatis K."/>
            <person name="Ivanova N."/>
            <person name="Markowitz V."/>
            <person name="Cheng J.-F."/>
            <person name="Hugenholtz P."/>
            <person name="Woyke T."/>
            <person name="Wu D."/>
            <person name="Gronow S."/>
            <person name="Wellnitz S."/>
            <person name="Brambilla E."/>
            <person name="Klenk H.-P."/>
            <person name="Eisen J.A."/>
        </authorList>
    </citation>
    <scope>NUCLEOTIDE SEQUENCE [LARGE SCALE GENOMIC DNA]</scope>
    <source>
        <strain evidence="4 5">DSM 2985</strain>
    </source>
</reference>
<evidence type="ECO:0000256" key="2">
    <source>
        <dbReference type="ARBA" id="ARBA00022898"/>
    </source>
</evidence>
<dbReference type="Pfam" id="PF00291">
    <property type="entry name" value="PALP"/>
    <property type="match status" value="1"/>
</dbReference>
<dbReference type="InterPro" id="IPR001926">
    <property type="entry name" value="TrpB-like_PALP"/>
</dbReference>
<dbReference type="Gene3D" id="3.40.50.1100">
    <property type="match status" value="2"/>
</dbReference>
<dbReference type="AlphaFoldDB" id="H7ELY5"/>
<evidence type="ECO:0000313" key="5">
    <source>
        <dbReference type="Proteomes" id="UP000003571"/>
    </source>
</evidence>
<gene>
    <name evidence="4" type="ORF">TresaDRAFT_1285</name>
</gene>
<dbReference type="Proteomes" id="UP000003571">
    <property type="component" value="Unassembled WGS sequence"/>
</dbReference>
<dbReference type="OrthoDB" id="9808024at2"/>
<name>H7ELY5_9SPIR</name>
<dbReference type="CDD" id="cd01561">
    <property type="entry name" value="CBS_like"/>
    <property type="match status" value="1"/>
</dbReference>
<accession>H7ELY5</accession>
<organism evidence="4 5">
    <name type="scientific">Treponema saccharophilum DSM 2985</name>
    <dbReference type="NCBI Taxonomy" id="907348"/>
    <lineage>
        <taxon>Bacteria</taxon>
        <taxon>Pseudomonadati</taxon>
        <taxon>Spirochaetota</taxon>
        <taxon>Spirochaetia</taxon>
        <taxon>Spirochaetales</taxon>
        <taxon>Treponemataceae</taxon>
        <taxon>Treponema</taxon>
    </lineage>
</organism>
<dbReference type="RefSeq" id="WP_002705120.1">
    <property type="nucleotide sequence ID" value="NZ_AGRW01000050.1"/>
</dbReference>
<dbReference type="SUPFAM" id="SSF53686">
    <property type="entry name" value="Tryptophan synthase beta subunit-like PLP-dependent enzymes"/>
    <property type="match status" value="1"/>
</dbReference>
<proteinExistence type="predicted"/>
<dbReference type="STRING" id="907348.TresaDRAFT_1285"/>
<feature type="domain" description="Tryptophan synthase beta chain-like PALP" evidence="3">
    <location>
        <begin position="11"/>
        <end position="318"/>
    </location>
</feature>
<sequence length="331" mass="35661">MSKKIHDSLAELVGHTPLVRLHGYEEKLGLKAHILAKVEYFNPIGSIKDRIVLRIIEEAEKAGKIKPGKTTLVEYTSGNTGIAVSAIGAIKGYKVRIYLQDGVSHERLLVMKAFGADVTKISEVPELQDALAATNNDFVAATNILKQHIRDRQAAGDDIYFVDQMINPLNPVAHHDTTGKEIWEDTEGNVAAVVASVGTAGTIRGIADYIHEKNGGKTKIFAVEPAETDTKLTGIHNFTEVPAERIPPSLKEDGGVTKKVFDEVFVADTDGAFDAARTVAKTDGVLVGNSSGAALWGATIIAKREEFAGKNIVVVFPDTGLRYLSTTLFGE</sequence>
<dbReference type="InterPro" id="IPR036052">
    <property type="entry name" value="TrpB-like_PALP_sf"/>
</dbReference>
<evidence type="ECO:0000256" key="1">
    <source>
        <dbReference type="ARBA" id="ARBA00001933"/>
    </source>
</evidence>
<evidence type="ECO:0000259" key="3">
    <source>
        <dbReference type="Pfam" id="PF00291"/>
    </source>
</evidence>
<evidence type="ECO:0000313" key="4">
    <source>
        <dbReference type="EMBL" id="EIC01393.1"/>
    </source>
</evidence>
<dbReference type="eggNOG" id="COG0031">
    <property type="taxonomic scope" value="Bacteria"/>
</dbReference>
<dbReference type="PATRIC" id="fig|907348.3.peg.1934"/>